<name>A0A562ZQT8_9BURK</name>
<evidence type="ECO:0008006" key="4">
    <source>
        <dbReference type="Google" id="ProtNLM"/>
    </source>
</evidence>
<keyword evidence="1" id="KW-0732">Signal</keyword>
<dbReference type="Gene3D" id="3.40.50.2300">
    <property type="match status" value="2"/>
</dbReference>
<dbReference type="Proteomes" id="UP000318199">
    <property type="component" value="Unassembled WGS sequence"/>
</dbReference>
<feature type="signal peptide" evidence="1">
    <location>
        <begin position="1"/>
        <end position="32"/>
    </location>
</feature>
<sequence length="336" mass="35584">MRTILPAMPALAGLTRRRLVLWAAAASPVAFAQRPDVARRVCFLFSSASGRNMLPAQLLREGLAEKGWVEGRNLVLDVRVTDVRNPAGTAIAARELLAAPCDLMVTSTDQQAAEVARYSGSVPVVFAYGLDPVGLGVVRSLARPGGNITGYSAMDREIAAKRIQILKELIPRLNRLVVLHPVADDGARASAAGLAAIAQSLSIAATPTPYTAANLGLVYADMSRTGIQATLSVPSQLAFAVRRELAALAIQHRIPGIFGSPEFADTGALVSYGVSLNAAFRRAGTLADKILRGASPSNVPVEQINVYEFVLNMKTATDMGLRIPNHVMLQATRVVG</sequence>
<dbReference type="InterPro" id="IPR007487">
    <property type="entry name" value="ABC_transpt-TYRBP-like"/>
</dbReference>
<dbReference type="Pfam" id="PF04392">
    <property type="entry name" value="ABC_sub_bind"/>
    <property type="match status" value="1"/>
</dbReference>
<protein>
    <recommendedName>
        <fullName evidence="4">ABC transporter substrate-binding protein</fullName>
    </recommendedName>
</protein>
<proteinExistence type="predicted"/>
<organism evidence="2 3">
    <name type="scientific">Caenimonas sedimenti</name>
    <dbReference type="NCBI Taxonomy" id="2596921"/>
    <lineage>
        <taxon>Bacteria</taxon>
        <taxon>Pseudomonadati</taxon>
        <taxon>Pseudomonadota</taxon>
        <taxon>Betaproteobacteria</taxon>
        <taxon>Burkholderiales</taxon>
        <taxon>Comamonadaceae</taxon>
        <taxon>Caenimonas</taxon>
    </lineage>
</organism>
<keyword evidence="3" id="KW-1185">Reference proteome</keyword>
<gene>
    <name evidence="2" type="ORF">FN976_13940</name>
</gene>
<evidence type="ECO:0000313" key="2">
    <source>
        <dbReference type="EMBL" id="TWO70655.1"/>
    </source>
</evidence>
<dbReference type="EMBL" id="VOBQ01000011">
    <property type="protein sequence ID" value="TWO70655.1"/>
    <property type="molecule type" value="Genomic_DNA"/>
</dbReference>
<feature type="chain" id="PRO_5021994303" description="ABC transporter substrate-binding protein" evidence="1">
    <location>
        <begin position="33"/>
        <end position="336"/>
    </location>
</feature>
<evidence type="ECO:0000256" key="1">
    <source>
        <dbReference type="SAM" id="SignalP"/>
    </source>
</evidence>
<reference evidence="2 3" key="1">
    <citation type="submission" date="2019-07" db="EMBL/GenBank/DDBJ databases">
        <title>Caenimonas sedimenti sp. nov., isolated from activated sludge.</title>
        <authorList>
            <person name="Xu J."/>
        </authorList>
    </citation>
    <scope>NUCLEOTIDE SEQUENCE [LARGE SCALE GENOMIC DNA]</scope>
    <source>
        <strain evidence="2 3">HX-9-20</strain>
    </source>
</reference>
<comment type="caution">
    <text evidence="2">The sequence shown here is derived from an EMBL/GenBank/DDBJ whole genome shotgun (WGS) entry which is preliminary data.</text>
</comment>
<dbReference type="AlphaFoldDB" id="A0A562ZQT8"/>
<accession>A0A562ZQT8</accession>
<dbReference type="CDD" id="cd06325">
    <property type="entry name" value="PBP1_ABC_unchar_transporter"/>
    <property type="match status" value="1"/>
</dbReference>
<evidence type="ECO:0000313" key="3">
    <source>
        <dbReference type="Proteomes" id="UP000318199"/>
    </source>
</evidence>
<dbReference type="PANTHER" id="PTHR35271">
    <property type="entry name" value="ABC TRANSPORTER, SUBSTRATE-BINDING LIPOPROTEIN-RELATED"/>
    <property type="match status" value="1"/>
</dbReference>
<dbReference type="PANTHER" id="PTHR35271:SF1">
    <property type="entry name" value="ABC TRANSPORTER, SUBSTRATE-BINDING LIPOPROTEIN"/>
    <property type="match status" value="1"/>
</dbReference>
<dbReference type="OrthoDB" id="9148844at2"/>